<evidence type="ECO:0008006" key="5">
    <source>
        <dbReference type="Google" id="ProtNLM"/>
    </source>
</evidence>
<feature type="transmembrane region" description="Helical" evidence="2">
    <location>
        <begin position="455"/>
        <end position="474"/>
    </location>
</feature>
<evidence type="ECO:0000256" key="2">
    <source>
        <dbReference type="SAM" id="Phobius"/>
    </source>
</evidence>
<protein>
    <recommendedName>
        <fullName evidence="5">Integral membrane protein</fullName>
    </recommendedName>
</protein>
<keyword evidence="4" id="KW-1185">Reference proteome</keyword>
<proteinExistence type="predicted"/>
<accession>A0A810N8W2</accession>
<feature type="transmembrane region" description="Helical" evidence="2">
    <location>
        <begin position="266"/>
        <end position="294"/>
    </location>
</feature>
<organism evidence="3 4">
    <name type="scientific">Polymorphospora rubra</name>
    <dbReference type="NCBI Taxonomy" id="338584"/>
    <lineage>
        <taxon>Bacteria</taxon>
        <taxon>Bacillati</taxon>
        <taxon>Actinomycetota</taxon>
        <taxon>Actinomycetes</taxon>
        <taxon>Micromonosporales</taxon>
        <taxon>Micromonosporaceae</taxon>
        <taxon>Polymorphospora</taxon>
    </lineage>
</organism>
<keyword evidence="2" id="KW-1133">Transmembrane helix</keyword>
<name>A0A810N8W2_9ACTN</name>
<reference evidence="3" key="1">
    <citation type="submission" date="2020-08" db="EMBL/GenBank/DDBJ databases">
        <title>Whole genome shotgun sequence of Polymorphospora rubra NBRC 101157.</title>
        <authorList>
            <person name="Komaki H."/>
            <person name="Tamura T."/>
        </authorList>
    </citation>
    <scope>NUCLEOTIDE SEQUENCE</scope>
    <source>
        <strain evidence="3">NBRC 101157</strain>
    </source>
</reference>
<keyword evidence="2" id="KW-0472">Membrane</keyword>
<feature type="transmembrane region" description="Helical" evidence="2">
    <location>
        <begin position="398"/>
        <end position="420"/>
    </location>
</feature>
<feature type="transmembrane region" description="Helical" evidence="2">
    <location>
        <begin position="69"/>
        <end position="88"/>
    </location>
</feature>
<feature type="transmembrane region" description="Helical" evidence="2">
    <location>
        <begin position="306"/>
        <end position="327"/>
    </location>
</feature>
<dbReference type="Proteomes" id="UP000680866">
    <property type="component" value="Chromosome"/>
</dbReference>
<feature type="transmembrane region" description="Helical" evidence="2">
    <location>
        <begin position="432"/>
        <end position="448"/>
    </location>
</feature>
<sequence length="475" mass="49751">MRRYRDRVRPPPTDRTGGADRRGARADVAAAVVALLLVAVAIAVGWWLNRRDVPIYAGSAPLFATPGPHVGPGTLLAPLVAAAVVGWLPRLADRLGWRRLLLTGYVAALAWILSLAMIDGWRDGLTSRLTGDAEYLIDVPGVTDIPAMLRTFTDRILDFQPDSWHTHVSGHPPGALLVFVWLDRVGLGGGTAAALLCVLVGALTAVAVPVTLRALGDEAAARAVLPFVVLFPGAVWLGASADAIFAGVTATGIAALAVAGRRAGTLLALAAGVLLGYGIFLSYGLVLMAPLALVPALVSRRLRATLIALAGAVVVVAGFAAAGFWWYDGYRLVVERYYQGIGRERPYAYWVWANLATLVLAAGPALAPILRRAVAALGPTTPSTAGPGPAPTGAVRRLVARLSTGPVALPLAAAVAIAAADLSGLSKAEVERIWLPFGVWLMAGAALLPARHRRWWLAVQAITALAVNHLVLTVW</sequence>
<feature type="transmembrane region" description="Helical" evidence="2">
    <location>
        <begin position="227"/>
        <end position="260"/>
    </location>
</feature>
<feature type="transmembrane region" description="Helical" evidence="2">
    <location>
        <begin position="347"/>
        <end position="367"/>
    </location>
</feature>
<dbReference type="EMBL" id="AP023359">
    <property type="protein sequence ID" value="BCJ70062.1"/>
    <property type="molecule type" value="Genomic_DNA"/>
</dbReference>
<evidence type="ECO:0000256" key="1">
    <source>
        <dbReference type="SAM" id="MobiDB-lite"/>
    </source>
</evidence>
<feature type="transmembrane region" description="Helical" evidence="2">
    <location>
        <begin position="28"/>
        <end position="49"/>
    </location>
</feature>
<dbReference type="AlphaFoldDB" id="A0A810N8W2"/>
<evidence type="ECO:0000313" key="4">
    <source>
        <dbReference type="Proteomes" id="UP000680866"/>
    </source>
</evidence>
<gene>
    <name evidence="3" type="ORF">Prubr_70830</name>
</gene>
<evidence type="ECO:0000313" key="3">
    <source>
        <dbReference type="EMBL" id="BCJ70062.1"/>
    </source>
</evidence>
<keyword evidence="2" id="KW-0812">Transmembrane</keyword>
<dbReference type="KEGG" id="pry:Prubr_70830"/>
<feature type="region of interest" description="Disordered" evidence="1">
    <location>
        <begin position="1"/>
        <end position="21"/>
    </location>
</feature>
<feature type="transmembrane region" description="Helical" evidence="2">
    <location>
        <begin position="100"/>
        <end position="118"/>
    </location>
</feature>
<feature type="transmembrane region" description="Helical" evidence="2">
    <location>
        <begin position="192"/>
        <end position="215"/>
    </location>
</feature>